<evidence type="ECO:0000256" key="7">
    <source>
        <dbReference type="ARBA" id="ARBA00022840"/>
    </source>
</evidence>
<proteinExistence type="predicted"/>
<dbReference type="CDD" id="cd16917">
    <property type="entry name" value="HATPase_UhpB-NarQ-NarX-like"/>
    <property type="match status" value="1"/>
</dbReference>
<keyword evidence="7" id="KW-0067">ATP-binding</keyword>
<evidence type="ECO:0000256" key="3">
    <source>
        <dbReference type="ARBA" id="ARBA00022553"/>
    </source>
</evidence>
<protein>
    <recommendedName>
        <fullName evidence="2">histidine kinase</fullName>
        <ecNumber evidence="2">2.7.13.3</ecNumber>
    </recommendedName>
</protein>
<dbReference type="GO" id="GO:0005524">
    <property type="term" value="F:ATP binding"/>
    <property type="evidence" value="ECO:0007669"/>
    <property type="project" value="UniProtKB-KW"/>
</dbReference>
<feature type="transmembrane region" description="Helical" evidence="9">
    <location>
        <begin position="35"/>
        <end position="52"/>
    </location>
</feature>
<evidence type="ECO:0000313" key="11">
    <source>
        <dbReference type="EMBL" id="GEP44690.1"/>
    </source>
</evidence>
<dbReference type="InterPro" id="IPR050482">
    <property type="entry name" value="Sensor_HK_TwoCompSys"/>
</dbReference>
<gene>
    <name evidence="11" type="ORF">BGE01nite_39810</name>
</gene>
<dbReference type="GO" id="GO:0000155">
    <property type="term" value="F:phosphorelay sensor kinase activity"/>
    <property type="evidence" value="ECO:0007669"/>
    <property type="project" value="InterPro"/>
</dbReference>
<keyword evidence="8" id="KW-0902">Two-component regulatory system</keyword>
<comment type="catalytic activity">
    <reaction evidence="1">
        <text>ATP + protein L-histidine = ADP + protein N-phospho-L-histidine.</text>
        <dbReference type="EC" id="2.7.13.3"/>
    </reaction>
</comment>
<dbReference type="Gene3D" id="3.30.565.10">
    <property type="entry name" value="Histidine kinase-like ATPase, C-terminal domain"/>
    <property type="match status" value="1"/>
</dbReference>
<feature type="domain" description="Histidine kinase" evidence="10">
    <location>
        <begin position="271"/>
        <end position="360"/>
    </location>
</feature>
<dbReference type="InterPro" id="IPR005467">
    <property type="entry name" value="His_kinase_dom"/>
</dbReference>
<dbReference type="SMART" id="SM00387">
    <property type="entry name" value="HATPase_c"/>
    <property type="match status" value="1"/>
</dbReference>
<keyword evidence="9" id="KW-1133">Transmembrane helix</keyword>
<dbReference type="AlphaFoldDB" id="A0A512MD76"/>
<evidence type="ECO:0000256" key="8">
    <source>
        <dbReference type="ARBA" id="ARBA00023012"/>
    </source>
</evidence>
<keyword evidence="5" id="KW-0547">Nucleotide-binding</keyword>
<sequence length="366" mass="41135">MNADISTSPIPVVADRKVPSTPWSELTAFMRTQPMWVSIFFPVLLTIVMGWLDDITGWEVSLFIFYAIPIIQAVWWGGVNAGVIITILSGLVWWYANLDVHPYETLFGYVWAMINREFYFLVVVFAVSIVRKKQDADAEYIRVLEERQQLEKDIVAVSEYEQQRIGRDLHDGLCQQLAAIGCAARALTEDLQGKGLEHANDASAIEDSLRQAVVEARDMARGIFPVHVDRSGLSTALRDLAQTTARLTNIDIQLIDNEEVQLSSPEISMHLYRIAQEAVANAVRHASPHHIWIKIERKGGKLHLTVEDDGRGIDVRLLNKSDGMGLRTMRYRAQSIGASLEIEPRPKGGNRVYCCLRIDTEPSSHG</sequence>
<dbReference type="GO" id="GO:0016020">
    <property type="term" value="C:membrane"/>
    <property type="evidence" value="ECO:0007669"/>
    <property type="project" value="InterPro"/>
</dbReference>
<keyword evidence="4" id="KW-0808">Transferase</keyword>
<comment type="caution">
    <text evidence="11">The sequence shown here is derived from an EMBL/GenBank/DDBJ whole genome shotgun (WGS) entry which is preliminary data.</text>
</comment>
<evidence type="ECO:0000256" key="5">
    <source>
        <dbReference type="ARBA" id="ARBA00022741"/>
    </source>
</evidence>
<organism evidence="11 12">
    <name type="scientific">Brevifollis gellanilyticus</name>
    <dbReference type="NCBI Taxonomy" id="748831"/>
    <lineage>
        <taxon>Bacteria</taxon>
        <taxon>Pseudomonadati</taxon>
        <taxon>Verrucomicrobiota</taxon>
        <taxon>Verrucomicrobiia</taxon>
        <taxon>Verrucomicrobiales</taxon>
        <taxon>Verrucomicrobiaceae</taxon>
    </lineage>
</organism>
<evidence type="ECO:0000256" key="6">
    <source>
        <dbReference type="ARBA" id="ARBA00022777"/>
    </source>
</evidence>
<name>A0A512MD76_9BACT</name>
<dbReference type="Pfam" id="PF02518">
    <property type="entry name" value="HATPase_c"/>
    <property type="match status" value="1"/>
</dbReference>
<reference evidence="11 12" key="1">
    <citation type="submission" date="2019-07" db="EMBL/GenBank/DDBJ databases">
        <title>Whole genome shotgun sequence of Brevifollis gellanilyticus NBRC 108608.</title>
        <authorList>
            <person name="Hosoyama A."/>
            <person name="Uohara A."/>
            <person name="Ohji S."/>
            <person name="Ichikawa N."/>
        </authorList>
    </citation>
    <scope>NUCLEOTIDE SEQUENCE [LARGE SCALE GENOMIC DNA]</scope>
    <source>
        <strain evidence="11 12">NBRC 108608</strain>
    </source>
</reference>
<evidence type="ECO:0000259" key="10">
    <source>
        <dbReference type="PROSITE" id="PS50109"/>
    </source>
</evidence>
<accession>A0A512MD76</accession>
<dbReference type="Proteomes" id="UP000321577">
    <property type="component" value="Unassembled WGS sequence"/>
</dbReference>
<keyword evidence="3" id="KW-0597">Phosphoprotein</keyword>
<keyword evidence="9" id="KW-0812">Transmembrane</keyword>
<dbReference type="Pfam" id="PF07730">
    <property type="entry name" value="HisKA_3"/>
    <property type="match status" value="1"/>
</dbReference>
<feature type="transmembrane region" description="Helical" evidence="9">
    <location>
        <begin position="108"/>
        <end position="130"/>
    </location>
</feature>
<dbReference type="PROSITE" id="PS50109">
    <property type="entry name" value="HIS_KIN"/>
    <property type="match status" value="1"/>
</dbReference>
<dbReference type="GO" id="GO:0046983">
    <property type="term" value="F:protein dimerization activity"/>
    <property type="evidence" value="ECO:0007669"/>
    <property type="project" value="InterPro"/>
</dbReference>
<dbReference type="InterPro" id="IPR011712">
    <property type="entry name" value="Sig_transdc_His_kin_sub3_dim/P"/>
</dbReference>
<evidence type="ECO:0000256" key="2">
    <source>
        <dbReference type="ARBA" id="ARBA00012438"/>
    </source>
</evidence>
<evidence type="ECO:0000256" key="4">
    <source>
        <dbReference type="ARBA" id="ARBA00022679"/>
    </source>
</evidence>
<dbReference type="SUPFAM" id="SSF55874">
    <property type="entry name" value="ATPase domain of HSP90 chaperone/DNA topoisomerase II/histidine kinase"/>
    <property type="match status" value="1"/>
</dbReference>
<dbReference type="InterPro" id="IPR003594">
    <property type="entry name" value="HATPase_dom"/>
</dbReference>
<dbReference type="OrthoDB" id="179764at2"/>
<keyword evidence="9" id="KW-0472">Membrane</keyword>
<dbReference type="Gene3D" id="1.20.5.1930">
    <property type="match status" value="1"/>
</dbReference>
<dbReference type="PANTHER" id="PTHR24421:SF10">
    <property type="entry name" value="NITRATE_NITRITE SENSOR PROTEIN NARQ"/>
    <property type="match status" value="1"/>
</dbReference>
<dbReference type="InterPro" id="IPR036890">
    <property type="entry name" value="HATPase_C_sf"/>
</dbReference>
<keyword evidence="12" id="KW-1185">Reference proteome</keyword>
<evidence type="ECO:0000256" key="9">
    <source>
        <dbReference type="SAM" id="Phobius"/>
    </source>
</evidence>
<evidence type="ECO:0000313" key="12">
    <source>
        <dbReference type="Proteomes" id="UP000321577"/>
    </source>
</evidence>
<keyword evidence="6" id="KW-0418">Kinase</keyword>
<dbReference type="EC" id="2.7.13.3" evidence="2"/>
<evidence type="ECO:0000256" key="1">
    <source>
        <dbReference type="ARBA" id="ARBA00000085"/>
    </source>
</evidence>
<dbReference type="RefSeq" id="WP_146852885.1">
    <property type="nucleotide sequence ID" value="NZ_BKAG01000034.1"/>
</dbReference>
<dbReference type="PANTHER" id="PTHR24421">
    <property type="entry name" value="NITRATE/NITRITE SENSOR PROTEIN NARX-RELATED"/>
    <property type="match status" value="1"/>
</dbReference>
<dbReference type="EMBL" id="BKAG01000034">
    <property type="protein sequence ID" value="GEP44690.1"/>
    <property type="molecule type" value="Genomic_DNA"/>
</dbReference>
<feature type="transmembrane region" description="Helical" evidence="9">
    <location>
        <begin position="73"/>
        <end position="96"/>
    </location>
</feature>